<reference evidence="2" key="1">
    <citation type="submission" date="2021-02" db="EMBL/GenBank/DDBJ databases">
        <authorList>
            <person name="Palmer J.M."/>
        </authorList>
    </citation>
    <scope>NUCLEOTIDE SEQUENCE</scope>
    <source>
        <strain evidence="2">SCRP734</strain>
    </source>
</reference>
<dbReference type="EMBL" id="JAGDFM010000096">
    <property type="protein sequence ID" value="KAG7386655.1"/>
    <property type="molecule type" value="Genomic_DNA"/>
</dbReference>
<evidence type="ECO:0008006" key="4">
    <source>
        <dbReference type="Google" id="ProtNLM"/>
    </source>
</evidence>
<organism evidence="2 3">
    <name type="scientific">Phytophthora pseudosyringae</name>
    <dbReference type="NCBI Taxonomy" id="221518"/>
    <lineage>
        <taxon>Eukaryota</taxon>
        <taxon>Sar</taxon>
        <taxon>Stramenopiles</taxon>
        <taxon>Oomycota</taxon>
        <taxon>Peronosporomycetes</taxon>
        <taxon>Peronosporales</taxon>
        <taxon>Peronosporaceae</taxon>
        <taxon>Phytophthora</taxon>
    </lineage>
</organism>
<proteinExistence type="predicted"/>
<feature type="signal peptide" evidence="1">
    <location>
        <begin position="1"/>
        <end position="21"/>
    </location>
</feature>
<feature type="chain" id="PRO_5035767119" description="Cysteine-rich protein" evidence="1">
    <location>
        <begin position="22"/>
        <end position="138"/>
    </location>
</feature>
<dbReference type="Proteomes" id="UP000694044">
    <property type="component" value="Unassembled WGS sequence"/>
</dbReference>
<keyword evidence="1" id="KW-0732">Signal</keyword>
<keyword evidence="3" id="KW-1185">Reference proteome</keyword>
<dbReference type="OrthoDB" id="152433at2759"/>
<name>A0A8T1VZJ3_9STRA</name>
<accession>A0A8T1VZJ3</accession>
<sequence>MHRAILLLKLLWVALPTAANADACGTNACTLDCQPGETCVLQNVTCIRSPCPPIPTCAATPSDSSSSGSEGSTTCTQECGDFQECRIYEPDASEYCADVCTEGRCPKGSTCELQEVQCIRAPCPPVATCTNATTTLND</sequence>
<evidence type="ECO:0000313" key="3">
    <source>
        <dbReference type="Proteomes" id="UP000694044"/>
    </source>
</evidence>
<gene>
    <name evidence="2" type="ORF">PHYPSEUDO_015439</name>
</gene>
<evidence type="ECO:0000256" key="1">
    <source>
        <dbReference type="SAM" id="SignalP"/>
    </source>
</evidence>
<comment type="caution">
    <text evidence="2">The sequence shown here is derived from an EMBL/GenBank/DDBJ whole genome shotgun (WGS) entry which is preliminary data.</text>
</comment>
<protein>
    <recommendedName>
        <fullName evidence="4">Cysteine-rich protein</fullName>
    </recommendedName>
</protein>
<dbReference type="AlphaFoldDB" id="A0A8T1VZJ3"/>
<evidence type="ECO:0000313" key="2">
    <source>
        <dbReference type="EMBL" id="KAG7386655.1"/>
    </source>
</evidence>